<dbReference type="AlphaFoldDB" id="A0A0S4J865"/>
<dbReference type="InterPro" id="IPR011010">
    <property type="entry name" value="DNA_brk_join_enz"/>
</dbReference>
<dbReference type="SUPFAM" id="SSF56349">
    <property type="entry name" value="DNA breaking-rejoining enzymes"/>
    <property type="match status" value="1"/>
</dbReference>
<sequence>MVYQGKQASSSRPIRGQIAPDMFEEMLSIARKKHKEVAPALEIGYRAALRPHEVMSLKKGCYQSGSLHIPDKTANARNHRPRTTQKEIIDPVARFMLEGLEEFTSGDYWAFNVKKYRDIFKKIAQELEWDEKYPNIIFDGPHCLRHGGMLHIETILDQSATPTPVKLQKMQISSSNIRRYTKPNHTRSN</sequence>
<evidence type="ECO:0000313" key="3">
    <source>
        <dbReference type="Proteomes" id="UP000051952"/>
    </source>
</evidence>
<protein>
    <submittedName>
        <fullName evidence="2">Uncharacterized protein</fullName>
    </submittedName>
</protein>
<name>A0A0S4J865_BODSA</name>
<proteinExistence type="predicted"/>
<keyword evidence="3" id="KW-1185">Reference proteome</keyword>
<evidence type="ECO:0000256" key="1">
    <source>
        <dbReference type="ARBA" id="ARBA00023172"/>
    </source>
</evidence>
<dbReference type="Gene3D" id="1.10.443.10">
    <property type="entry name" value="Intergrase catalytic core"/>
    <property type="match status" value="1"/>
</dbReference>
<dbReference type="GO" id="GO:0006310">
    <property type="term" value="P:DNA recombination"/>
    <property type="evidence" value="ECO:0007669"/>
    <property type="project" value="UniProtKB-KW"/>
</dbReference>
<gene>
    <name evidence="2" type="ORF">BSAL_93530</name>
</gene>
<reference evidence="3" key="1">
    <citation type="submission" date="2015-09" db="EMBL/GenBank/DDBJ databases">
        <authorList>
            <consortium name="Pathogen Informatics"/>
        </authorList>
    </citation>
    <scope>NUCLEOTIDE SEQUENCE [LARGE SCALE GENOMIC DNA]</scope>
    <source>
        <strain evidence="3">Lake Konstanz</strain>
    </source>
</reference>
<dbReference type="EMBL" id="CYKH01001322">
    <property type="protein sequence ID" value="CUG86515.1"/>
    <property type="molecule type" value="Genomic_DNA"/>
</dbReference>
<organism evidence="2 3">
    <name type="scientific">Bodo saltans</name>
    <name type="common">Flagellated protozoan</name>
    <dbReference type="NCBI Taxonomy" id="75058"/>
    <lineage>
        <taxon>Eukaryota</taxon>
        <taxon>Discoba</taxon>
        <taxon>Euglenozoa</taxon>
        <taxon>Kinetoplastea</taxon>
        <taxon>Metakinetoplastina</taxon>
        <taxon>Eubodonida</taxon>
        <taxon>Bodonidae</taxon>
        <taxon>Bodo</taxon>
    </lineage>
</organism>
<dbReference type="GO" id="GO:0003677">
    <property type="term" value="F:DNA binding"/>
    <property type="evidence" value="ECO:0007669"/>
    <property type="project" value="InterPro"/>
</dbReference>
<dbReference type="GO" id="GO:0015074">
    <property type="term" value="P:DNA integration"/>
    <property type="evidence" value="ECO:0007669"/>
    <property type="project" value="InterPro"/>
</dbReference>
<accession>A0A0S4J865</accession>
<evidence type="ECO:0000313" key="2">
    <source>
        <dbReference type="EMBL" id="CUG86515.1"/>
    </source>
</evidence>
<dbReference type="Proteomes" id="UP000051952">
    <property type="component" value="Unassembled WGS sequence"/>
</dbReference>
<dbReference type="VEuPathDB" id="TriTrypDB:BSAL_93530"/>
<dbReference type="InterPro" id="IPR013762">
    <property type="entry name" value="Integrase-like_cat_sf"/>
</dbReference>
<keyword evidence="1" id="KW-0233">DNA recombination</keyword>